<keyword evidence="3" id="KW-0472">Membrane</keyword>
<dbReference type="EMBL" id="JANLCM010000002">
    <property type="protein sequence ID" value="MCS5720011.1"/>
    <property type="molecule type" value="Genomic_DNA"/>
</dbReference>
<dbReference type="SMART" id="SM01208">
    <property type="entry name" value="G5"/>
    <property type="match status" value="1"/>
</dbReference>
<feature type="transmembrane region" description="Helical" evidence="3">
    <location>
        <begin position="122"/>
        <end position="142"/>
    </location>
</feature>
<gene>
    <name evidence="5" type="ORF">N1027_17910</name>
</gene>
<dbReference type="Pfam" id="PF10708">
    <property type="entry name" value="DUF2510"/>
    <property type="match status" value="1"/>
</dbReference>
<sequence length="339" mass="34924">MTTALPPAGWFPDPHDATQQRWWDGTTWTEFTTAWATTAGDPAVTPQEAPGTTVATAPARWRPTPLTWTVGAIAVVCGIVILPTLGIGGFLVAVSLFALGAGIWTIVKRRPSWLNLSPTRGAGAAVLGISFAILLLGSLIAIPPQQSSSPETANIADAIDPVAGAATEPSAAAHPKKSSSPTATTAPTPAPVKTTQMVDVPEPIAFAQESYEEPTLDIGTNAVVTAGAQGTKISRWEIALVDGVEVSRVLISETVTVPPVNEVTAVGTRQPPPAPEPESEQAQGDGCDPNYEWGCVPIASDVDCPGGSGNGPAYAPGTVHVIGNDIYDLDRDGDGIACD</sequence>
<evidence type="ECO:0000313" key="5">
    <source>
        <dbReference type="EMBL" id="MCS5720011.1"/>
    </source>
</evidence>
<feature type="region of interest" description="Disordered" evidence="2">
    <location>
        <begin position="264"/>
        <end position="288"/>
    </location>
</feature>
<name>A0ABT2GUW2_9MICO</name>
<feature type="region of interest" description="Disordered" evidence="2">
    <location>
        <begin position="166"/>
        <end position="196"/>
    </location>
</feature>
<keyword evidence="3" id="KW-1133">Transmembrane helix</keyword>
<dbReference type="PROSITE" id="PS51109">
    <property type="entry name" value="G5"/>
    <property type="match status" value="1"/>
</dbReference>
<dbReference type="Proteomes" id="UP001165584">
    <property type="component" value="Unassembled WGS sequence"/>
</dbReference>
<accession>A0ABT2GUW2</accession>
<evidence type="ECO:0000313" key="6">
    <source>
        <dbReference type="Proteomes" id="UP001165584"/>
    </source>
</evidence>
<reference evidence="5" key="1">
    <citation type="submission" date="2022-08" db="EMBL/GenBank/DDBJ databases">
        <authorList>
            <person name="Deng Y."/>
            <person name="Han X.-F."/>
            <person name="Zhang Y.-Q."/>
        </authorList>
    </citation>
    <scope>NUCLEOTIDE SEQUENCE</scope>
    <source>
        <strain evidence="5">CPCC 205763</strain>
    </source>
</reference>
<dbReference type="InterPro" id="IPR018929">
    <property type="entry name" value="DUF2510"/>
</dbReference>
<protein>
    <submittedName>
        <fullName evidence="5">G5 domain-containing protein</fullName>
    </submittedName>
</protein>
<evidence type="ECO:0000256" key="1">
    <source>
        <dbReference type="ARBA" id="ARBA00022729"/>
    </source>
</evidence>
<dbReference type="RefSeq" id="WP_259509709.1">
    <property type="nucleotide sequence ID" value="NZ_JANLCM010000002.1"/>
</dbReference>
<keyword evidence="1" id="KW-0732">Signal</keyword>
<evidence type="ECO:0000259" key="4">
    <source>
        <dbReference type="PROSITE" id="PS51109"/>
    </source>
</evidence>
<comment type="caution">
    <text evidence="5">The sequence shown here is derived from an EMBL/GenBank/DDBJ whole genome shotgun (WGS) entry which is preliminary data.</text>
</comment>
<dbReference type="Pfam" id="PF07501">
    <property type="entry name" value="G5"/>
    <property type="match status" value="1"/>
</dbReference>
<dbReference type="InterPro" id="IPR011098">
    <property type="entry name" value="G5_dom"/>
</dbReference>
<evidence type="ECO:0000256" key="3">
    <source>
        <dbReference type="SAM" id="Phobius"/>
    </source>
</evidence>
<keyword evidence="3" id="KW-0812">Transmembrane</keyword>
<proteinExistence type="predicted"/>
<evidence type="ECO:0000256" key="2">
    <source>
        <dbReference type="SAM" id="MobiDB-lite"/>
    </source>
</evidence>
<dbReference type="Gene3D" id="2.20.230.10">
    <property type="entry name" value="Resuscitation-promoting factor rpfb"/>
    <property type="match status" value="1"/>
</dbReference>
<feature type="transmembrane region" description="Helical" evidence="3">
    <location>
        <begin position="68"/>
        <end position="101"/>
    </location>
</feature>
<feature type="domain" description="G5" evidence="4">
    <location>
        <begin position="189"/>
        <end position="270"/>
    </location>
</feature>
<organism evidence="5 6">
    <name type="scientific">Herbiconiux aconitum</name>
    <dbReference type="NCBI Taxonomy" id="2970913"/>
    <lineage>
        <taxon>Bacteria</taxon>
        <taxon>Bacillati</taxon>
        <taxon>Actinomycetota</taxon>
        <taxon>Actinomycetes</taxon>
        <taxon>Micrococcales</taxon>
        <taxon>Microbacteriaceae</taxon>
        <taxon>Herbiconiux</taxon>
    </lineage>
</organism>
<feature type="compositionally biased region" description="Low complexity" evidence="2">
    <location>
        <begin position="169"/>
        <end position="195"/>
    </location>
</feature>
<keyword evidence="6" id="KW-1185">Reference proteome</keyword>